<keyword evidence="7" id="KW-1185">Reference proteome</keyword>
<dbReference type="Pfam" id="PF12937">
    <property type="entry name" value="F-box-like"/>
    <property type="match status" value="1"/>
</dbReference>
<keyword evidence="2" id="KW-0677">Repeat</keyword>
<reference evidence="6 7" key="1">
    <citation type="submission" date="2020-08" db="EMBL/GenBank/DDBJ databases">
        <title>Plant Genome Project.</title>
        <authorList>
            <person name="Zhang R.-G."/>
        </authorList>
    </citation>
    <scope>NUCLEOTIDE SEQUENCE [LARGE SCALE GENOMIC DNA]</scope>
    <source>
        <tissue evidence="6">Rhizome</tissue>
    </source>
</reference>
<gene>
    <name evidence="6" type="ORF">ZIOFF_065044</name>
</gene>
<evidence type="ECO:0000313" key="7">
    <source>
        <dbReference type="Proteomes" id="UP000734854"/>
    </source>
</evidence>
<dbReference type="EMBL" id="JACMSC010000018">
    <property type="protein sequence ID" value="KAG6475815.1"/>
    <property type="molecule type" value="Genomic_DNA"/>
</dbReference>
<evidence type="ECO:0000256" key="3">
    <source>
        <dbReference type="SAM" id="MobiDB-lite"/>
    </source>
</evidence>
<sequence length="665" mass="73308">MDASHRGRYSDFDARAGGGGGKSNLTIEPSGSDGHRGFAAESRGSGGSGGKRSLTGSRSIYSLDVDLLCTIFSLLDHFDLVRCSVVCKAWYHVVYTSSLMRDLYEKRNSCIKLTAKSLPLEISTKLYLGELAMEEHKLSFRRASAKVDQWNGHHTRVNICRMKRGVVLSGVGDKVLSSSEEVWLGFGNFLLIFFVLLTVLRLWSAKSCKYMDEYIIPETDKLVDYEFDENKIVGLTNSKLCIWRRHGQRGIFQSHEGVFTRGLCMSIPSVTIASSSPSAFAVPRDKSWMLNFGASAHITSNKSIFSSSFVPSSLFLVRLANDTYSSITGRGIVGPTANITLDIILFAPKFSVYTRRARLEPDSCSSPHIPADPNALRPFDIDLRLFVKVLTVVMHTTNTRCLTSTCNGTCLVPLSSYIDPEAVIGCEDGRVRVFDMYSGKCSRIFRVHSGPVTCLALTDDQLIIGGSTFGNIAVVDLTSGERLAFARSNYCPTGDLPANVKSSQIISIFPPSDAGLKTLSYNMNSHLLFAGSTSGYAHCWDIRTMRSVWETRVSPNVIYTVHHLSIDTSTLAVGGLDGVLRILDQRTGEILSSLVMDDAAISIKSANDNQKVSEKKARSLPQNACLYNVPRSLRPPITCLSVGMKKIVTTHNEKFIRIWRFQDNI</sequence>
<evidence type="ECO:0000256" key="2">
    <source>
        <dbReference type="ARBA" id="ARBA00022737"/>
    </source>
</evidence>
<dbReference type="SUPFAM" id="SSF50978">
    <property type="entry name" value="WD40 repeat-like"/>
    <property type="match status" value="1"/>
</dbReference>
<protein>
    <recommendedName>
        <fullName evidence="5">F-box domain-containing protein</fullName>
    </recommendedName>
</protein>
<feature type="compositionally biased region" description="Basic and acidic residues" evidence="3">
    <location>
        <begin position="1"/>
        <end position="14"/>
    </location>
</feature>
<accession>A0A8J5K8Q0</accession>
<organism evidence="6 7">
    <name type="scientific">Zingiber officinale</name>
    <name type="common">Ginger</name>
    <name type="synonym">Amomum zingiber</name>
    <dbReference type="NCBI Taxonomy" id="94328"/>
    <lineage>
        <taxon>Eukaryota</taxon>
        <taxon>Viridiplantae</taxon>
        <taxon>Streptophyta</taxon>
        <taxon>Embryophyta</taxon>
        <taxon>Tracheophyta</taxon>
        <taxon>Spermatophyta</taxon>
        <taxon>Magnoliopsida</taxon>
        <taxon>Liliopsida</taxon>
        <taxon>Zingiberales</taxon>
        <taxon>Zingiberaceae</taxon>
        <taxon>Zingiber</taxon>
    </lineage>
</organism>
<dbReference type="InterPro" id="IPR001810">
    <property type="entry name" value="F-box_dom"/>
</dbReference>
<dbReference type="InterPro" id="IPR042627">
    <property type="entry name" value="FBXW2"/>
</dbReference>
<dbReference type="InterPro" id="IPR036047">
    <property type="entry name" value="F-box-like_dom_sf"/>
</dbReference>
<dbReference type="InterPro" id="IPR015943">
    <property type="entry name" value="WD40/YVTN_repeat-like_dom_sf"/>
</dbReference>
<evidence type="ECO:0000259" key="5">
    <source>
        <dbReference type="PROSITE" id="PS50181"/>
    </source>
</evidence>
<evidence type="ECO:0000256" key="4">
    <source>
        <dbReference type="SAM" id="Phobius"/>
    </source>
</evidence>
<dbReference type="PANTHER" id="PTHR44436:SF1">
    <property type="entry name" value="F-BOX_WD REPEAT-CONTAINING PROTEIN 2"/>
    <property type="match status" value="1"/>
</dbReference>
<comment type="caution">
    <text evidence="6">The sequence shown here is derived from an EMBL/GenBank/DDBJ whole genome shotgun (WGS) entry which is preliminary data.</text>
</comment>
<keyword evidence="4" id="KW-0472">Membrane</keyword>
<dbReference type="InterPro" id="IPR036322">
    <property type="entry name" value="WD40_repeat_dom_sf"/>
</dbReference>
<evidence type="ECO:0000256" key="1">
    <source>
        <dbReference type="ARBA" id="ARBA00022574"/>
    </source>
</evidence>
<dbReference type="Proteomes" id="UP000734854">
    <property type="component" value="Unassembled WGS sequence"/>
</dbReference>
<keyword evidence="4" id="KW-1133">Transmembrane helix</keyword>
<dbReference type="PANTHER" id="PTHR44436">
    <property type="entry name" value="F-BOX/WD REPEAT-CONTAINING PROTEIN 2"/>
    <property type="match status" value="1"/>
</dbReference>
<evidence type="ECO:0000313" key="6">
    <source>
        <dbReference type="EMBL" id="KAG6475815.1"/>
    </source>
</evidence>
<proteinExistence type="predicted"/>
<feature type="transmembrane region" description="Helical" evidence="4">
    <location>
        <begin position="182"/>
        <end position="203"/>
    </location>
</feature>
<dbReference type="AlphaFoldDB" id="A0A8J5K8Q0"/>
<feature type="region of interest" description="Disordered" evidence="3">
    <location>
        <begin position="1"/>
        <end position="53"/>
    </location>
</feature>
<name>A0A8J5K8Q0_ZINOF</name>
<keyword evidence="1" id="KW-0853">WD repeat</keyword>
<keyword evidence="4" id="KW-0812">Transmembrane</keyword>
<feature type="domain" description="F-box" evidence="5">
    <location>
        <begin position="57"/>
        <end position="103"/>
    </location>
</feature>
<dbReference type="SMART" id="SM00256">
    <property type="entry name" value="FBOX"/>
    <property type="match status" value="1"/>
</dbReference>
<dbReference type="Gene3D" id="2.130.10.10">
    <property type="entry name" value="YVTN repeat-like/Quinoprotein amine dehydrogenase"/>
    <property type="match status" value="1"/>
</dbReference>
<dbReference type="InterPro" id="IPR001680">
    <property type="entry name" value="WD40_rpt"/>
</dbReference>
<dbReference type="SUPFAM" id="SSF81383">
    <property type="entry name" value="F-box domain"/>
    <property type="match status" value="1"/>
</dbReference>
<dbReference type="SMART" id="SM00320">
    <property type="entry name" value="WD40"/>
    <property type="match status" value="5"/>
</dbReference>
<dbReference type="PROSITE" id="PS50181">
    <property type="entry name" value="FBOX"/>
    <property type="match status" value="1"/>
</dbReference>
<dbReference type="Gene3D" id="1.20.1280.50">
    <property type="match status" value="1"/>
</dbReference>